<dbReference type="InterPro" id="IPR038987">
    <property type="entry name" value="MoeA-like"/>
</dbReference>
<dbReference type="InterPro" id="IPR001453">
    <property type="entry name" value="MoaB/Mog_dom"/>
</dbReference>
<reference evidence="13 14" key="1">
    <citation type="submission" date="2019-02" db="EMBL/GenBank/DDBJ databases">
        <title>Deep-cultivation of Planctomycetes and their phenomic and genomic characterization uncovers novel biology.</title>
        <authorList>
            <person name="Wiegand S."/>
            <person name="Jogler M."/>
            <person name="Boedeker C."/>
            <person name="Pinto D."/>
            <person name="Vollmers J."/>
            <person name="Rivas-Marin E."/>
            <person name="Kohn T."/>
            <person name="Peeters S.H."/>
            <person name="Heuer A."/>
            <person name="Rast P."/>
            <person name="Oberbeckmann S."/>
            <person name="Bunk B."/>
            <person name="Jeske O."/>
            <person name="Meyerdierks A."/>
            <person name="Storesund J.E."/>
            <person name="Kallscheuer N."/>
            <person name="Luecker S."/>
            <person name="Lage O.M."/>
            <person name="Pohl T."/>
            <person name="Merkel B.J."/>
            <person name="Hornburger P."/>
            <person name="Mueller R.-W."/>
            <person name="Bruemmer F."/>
            <person name="Labrenz M."/>
            <person name="Spormann A.M."/>
            <person name="Op Den Camp H."/>
            <person name="Overmann J."/>
            <person name="Amann R."/>
            <person name="Jetten M.S.M."/>
            <person name="Mascher T."/>
            <person name="Medema M.H."/>
            <person name="Devos D.P."/>
            <person name="Kaster A.-K."/>
            <person name="Ovreas L."/>
            <person name="Rohde M."/>
            <person name="Galperin M.Y."/>
            <person name="Jogler C."/>
        </authorList>
    </citation>
    <scope>NUCLEOTIDE SEQUENCE [LARGE SCALE GENOMIC DNA]</scope>
    <source>
        <strain evidence="13 14">Pla144</strain>
    </source>
</reference>
<keyword evidence="14" id="KW-1185">Reference proteome</keyword>
<dbReference type="Gene3D" id="3.40.980.10">
    <property type="entry name" value="MoaB/Mog-like domain"/>
    <property type="match status" value="1"/>
</dbReference>
<dbReference type="NCBIfam" id="NF045515">
    <property type="entry name" value="Glp_gephyrin"/>
    <property type="match status" value="1"/>
</dbReference>
<gene>
    <name evidence="13" type="primary">moeA</name>
    <name evidence="13" type="ORF">Pla144_00790</name>
</gene>
<evidence type="ECO:0000259" key="12">
    <source>
        <dbReference type="SMART" id="SM00852"/>
    </source>
</evidence>
<dbReference type="InterPro" id="IPR036688">
    <property type="entry name" value="MoeA_C_domain_IV_sf"/>
</dbReference>
<dbReference type="Pfam" id="PF03454">
    <property type="entry name" value="MoeA_C"/>
    <property type="match status" value="1"/>
</dbReference>
<evidence type="ECO:0000256" key="11">
    <source>
        <dbReference type="RuleBase" id="RU365090"/>
    </source>
</evidence>
<evidence type="ECO:0000256" key="2">
    <source>
        <dbReference type="ARBA" id="ARBA00002901"/>
    </source>
</evidence>
<dbReference type="Gene3D" id="3.90.105.10">
    <property type="entry name" value="Molybdopterin biosynthesis moea protein, domain 2"/>
    <property type="match status" value="1"/>
</dbReference>
<dbReference type="PANTHER" id="PTHR10192">
    <property type="entry name" value="MOLYBDOPTERIN BIOSYNTHESIS PROTEIN"/>
    <property type="match status" value="1"/>
</dbReference>
<dbReference type="UniPathway" id="UPA00344"/>
<evidence type="ECO:0000256" key="4">
    <source>
        <dbReference type="ARBA" id="ARBA00010763"/>
    </source>
</evidence>
<keyword evidence="9 11" id="KW-0501">Molybdenum cofactor biosynthesis</keyword>
<sequence length="400" mass="41885">MLTVFEALELVAQSALPLAARSVPLGEALGTRLAEAIVSDIDSPPFDKSMLDGYAIDVQDSSPNRQIVEEVIAGGVPHHSVKPGTTIRVMTGAPMPEGANAVVKHEDTSLMSDTTVKLPDTLPHEGYGIFLRGSSFHAGEEVLPAGKRLRSIDLALLAEVGCGKVEVVPHPRVAVLATGNELVECGESLAPGQIRNSNSPMLVAALREVGATPVELGIARDDPGELKSAIETGLEADVLLITGGVSAGVMDLVPGILTELGVTKVFHKVRMKPGKPLWYGVRELAGHRTLVFGLPGNPVSTLVSFVLFVKPSLTALGGAAFEQSPALRGTLTTSAIHRGGRPTYHPCQLGQAMDASLSVRPLPWRGSADLAALTRANGLIVLPAGDYELTVGTAVEVMRL</sequence>
<feature type="domain" description="MoaB/Mog" evidence="12">
    <location>
        <begin position="174"/>
        <end position="315"/>
    </location>
</feature>
<dbReference type="GO" id="GO:0005829">
    <property type="term" value="C:cytosol"/>
    <property type="evidence" value="ECO:0007669"/>
    <property type="project" value="TreeGrafter"/>
</dbReference>
<evidence type="ECO:0000313" key="14">
    <source>
        <dbReference type="Proteomes" id="UP000318437"/>
    </source>
</evidence>
<dbReference type="FunFam" id="3.40.980.10:FF:000004">
    <property type="entry name" value="Molybdopterin molybdenumtransferase"/>
    <property type="match status" value="1"/>
</dbReference>
<evidence type="ECO:0000256" key="8">
    <source>
        <dbReference type="ARBA" id="ARBA00022842"/>
    </source>
</evidence>
<name>A0A5C6CWE4_9BACT</name>
<dbReference type="Gene3D" id="2.40.340.10">
    <property type="entry name" value="MoeA, C-terminal, domain IV"/>
    <property type="match status" value="1"/>
</dbReference>
<evidence type="ECO:0000256" key="7">
    <source>
        <dbReference type="ARBA" id="ARBA00022723"/>
    </source>
</evidence>
<dbReference type="InterPro" id="IPR036135">
    <property type="entry name" value="MoeA_linker/N_sf"/>
</dbReference>
<keyword evidence="5 11" id="KW-0500">Molybdenum</keyword>
<keyword evidence="8 11" id="KW-0460">Magnesium</keyword>
<dbReference type="AlphaFoldDB" id="A0A5C6CWE4"/>
<dbReference type="InterPro" id="IPR005110">
    <property type="entry name" value="MoeA_linker/N"/>
</dbReference>
<dbReference type="PANTHER" id="PTHR10192:SF5">
    <property type="entry name" value="GEPHYRIN"/>
    <property type="match status" value="1"/>
</dbReference>
<dbReference type="SUPFAM" id="SSF63867">
    <property type="entry name" value="MoeA C-terminal domain-like"/>
    <property type="match status" value="1"/>
</dbReference>
<dbReference type="Pfam" id="PF03453">
    <property type="entry name" value="MoeA_N"/>
    <property type="match status" value="1"/>
</dbReference>
<dbReference type="FunFam" id="2.170.190.11:FF:000001">
    <property type="entry name" value="Molybdopterin molybdenumtransferase"/>
    <property type="match status" value="1"/>
</dbReference>
<dbReference type="CDD" id="cd00887">
    <property type="entry name" value="MoeA"/>
    <property type="match status" value="1"/>
</dbReference>
<dbReference type="InterPro" id="IPR005111">
    <property type="entry name" value="MoeA_C_domain_IV"/>
</dbReference>
<dbReference type="GO" id="GO:0046872">
    <property type="term" value="F:metal ion binding"/>
    <property type="evidence" value="ECO:0007669"/>
    <property type="project" value="UniProtKB-UniRule"/>
</dbReference>
<comment type="similarity">
    <text evidence="4 11">Belongs to the MoeA family.</text>
</comment>
<evidence type="ECO:0000256" key="10">
    <source>
        <dbReference type="ARBA" id="ARBA00047317"/>
    </source>
</evidence>
<evidence type="ECO:0000256" key="3">
    <source>
        <dbReference type="ARBA" id="ARBA00005046"/>
    </source>
</evidence>
<dbReference type="InterPro" id="IPR036425">
    <property type="entry name" value="MoaB/Mog-like_dom_sf"/>
</dbReference>
<evidence type="ECO:0000256" key="5">
    <source>
        <dbReference type="ARBA" id="ARBA00022505"/>
    </source>
</evidence>
<accession>A0A5C6CWE4</accession>
<dbReference type="EC" id="2.10.1.1" evidence="11"/>
<dbReference type="Gene3D" id="2.170.190.11">
    <property type="entry name" value="Molybdopterin biosynthesis moea protein, domain 3"/>
    <property type="match status" value="1"/>
</dbReference>
<comment type="cofactor">
    <cofactor evidence="1 11">
        <name>Mg(2+)</name>
        <dbReference type="ChEBI" id="CHEBI:18420"/>
    </cofactor>
</comment>
<dbReference type="GO" id="GO:0006777">
    <property type="term" value="P:Mo-molybdopterin cofactor biosynthetic process"/>
    <property type="evidence" value="ECO:0007669"/>
    <property type="project" value="UniProtKB-UniRule"/>
</dbReference>
<dbReference type="Proteomes" id="UP000318437">
    <property type="component" value="Unassembled WGS sequence"/>
</dbReference>
<dbReference type="SUPFAM" id="SSF63882">
    <property type="entry name" value="MoeA N-terminal region -like"/>
    <property type="match status" value="1"/>
</dbReference>
<evidence type="ECO:0000313" key="13">
    <source>
        <dbReference type="EMBL" id="TWU29303.1"/>
    </source>
</evidence>
<comment type="function">
    <text evidence="2 11">Catalyzes the insertion of molybdate into adenylated molybdopterin with the concomitant release of AMP.</text>
</comment>
<dbReference type="SUPFAM" id="SSF53218">
    <property type="entry name" value="Molybdenum cofactor biosynthesis proteins"/>
    <property type="match status" value="1"/>
</dbReference>
<evidence type="ECO:0000256" key="9">
    <source>
        <dbReference type="ARBA" id="ARBA00023150"/>
    </source>
</evidence>
<comment type="pathway">
    <text evidence="3 11">Cofactor biosynthesis; molybdopterin biosynthesis.</text>
</comment>
<dbReference type="Pfam" id="PF00994">
    <property type="entry name" value="MoCF_biosynth"/>
    <property type="match status" value="1"/>
</dbReference>
<comment type="catalytic activity">
    <reaction evidence="10">
        <text>adenylyl-molybdopterin + molybdate = Mo-molybdopterin + AMP + H(+)</text>
        <dbReference type="Rhea" id="RHEA:35047"/>
        <dbReference type="ChEBI" id="CHEBI:15378"/>
        <dbReference type="ChEBI" id="CHEBI:36264"/>
        <dbReference type="ChEBI" id="CHEBI:62727"/>
        <dbReference type="ChEBI" id="CHEBI:71302"/>
        <dbReference type="ChEBI" id="CHEBI:456215"/>
        <dbReference type="EC" id="2.10.1.1"/>
    </reaction>
</comment>
<comment type="caution">
    <text evidence="13">The sequence shown here is derived from an EMBL/GenBank/DDBJ whole genome shotgun (WGS) entry which is preliminary data.</text>
</comment>
<evidence type="ECO:0000256" key="6">
    <source>
        <dbReference type="ARBA" id="ARBA00022679"/>
    </source>
</evidence>
<protein>
    <recommendedName>
        <fullName evidence="11">Molybdopterin molybdenumtransferase</fullName>
        <ecNumber evidence="11">2.10.1.1</ecNumber>
    </recommendedName>
</protein>
<dbReference type="SMART" id="SM00852">
    <property type="entry name" value="MoCF_biosynth"/>
    <property type="match status" value="1"/>
</dbReference>
<dbReference type="GO" id="GO:0061599">
    <property type="term" value="F:molybdopterin molybdotransferase activity"/>
    <property type="evidence" value="ECO:0007669"/>
    <property type="project" value="UniProtKB-UniRule"/>
</dbReference>
<organism evidence="13 14">
    <name type="scientific">Bythopirellula polymerisocia</name>
    <dbReference type="NCBI Taxonomy" id="2528003"/>
    <lineage>
        <taxon>Bacteria</taxon>
        <taxon>Pseudomonadati</taxon>
        <taxon>Planctomycetota</taxon>
        <taxon>Planctomycetia</taxon>
        <taxon>Pirellulales</taxon>
        <taxon>Lacipirellulaceae</taxon>
        <taxon>Bythopirellula</taxon>
    </lineage>
</organism>
<dbReference type="EMBL" id="SJPS01000001">
    <property type="protein sequence ID" value="TWU29303.1"/>
    <property type="molecule type" value="Genomic_DNA"/>
</dbReference>
<keyword evidence="6 11" id="KW-0808">Transferase</keyword>
<dbReference type="RefSeq" id="WP_146447351.1">
    <property type="nucleotide sequence ID" value="NZ_SJPS01000001.1"/>
</dbReference>
<dbReference type="NCBIfam" id="TIGR00177">
    <property type="entry name" value="molyb_syn"/>
    <property type="match status" value="1"/>
</dbReference>
<proteinExistence type="inferred from homology"/>
<dbReference type="OrthoDB" id="9804758at2"/>
<evidence type="ECO:0000256" key="1">
    <source>
        <dbReference type="ARBA" id="ARBA00001946"/>
    </source>
</evidence>
<keyword evidence="7 11" id="KW-0479">Metal-binding</keyword>